<feature type="region of interest" description="Disordered" evidence="1">
    <location>
        <begin position="136"/>
        <end position="176"/>
    </location>
</feature>
<organism evidence="3 4">
    <name type="scientific">Coprinellus micaceus</name>
    <name type="common">Glistening ink-cap mushroom</name>
    <name type="synonym">Coprinus micaceus</name>
    <dbReference type="NCBI Taxonomy" id="71717"/>
    <lineage>
        <taxon>Eukaryota</taxon>
        <taxon>Fungi</taxon>
        <taxon>Dikarya</taxon>
        <taxon>Basidiomycota</taxon>
        <taxon>Agaricomycotina</taxon>
        <taxon>Agaricomycetes</taxon>
        <taxon>Agaricomycetidae</taxon>
        <taxon>Agaricales</taxon>
        <taxon>Agaricineae</taxon>
        <taxon>Psathyrellaceae</taxon>
        <taxon>Coprinellus</taxon>
    </lineage>
</organism>
<accession>A0A4Y7TKC0</accession>
<keyword evidence="2" id="KW-0472">Membrane</keyword>
<evidence type="ECO:0000313" key="4">
    <source>
        <dbReference type="Proteomes" id="UP000298030"/>
    </source>
</evidence>
<proteinExistence type="predicted"/>
<feature type="transmembrane region" description="Helical" evidence="2">
    <location>
        <begin position="27"/>
        <end position="48"/>
    </location>
</feature>
<sequence>MPSIQDVTTLALSRRDDEDGSKGLNPIYIAGIVIVGAMLLAVGLWFGIRTMRRRAAKKRDKKSESAFLSVRGVVKESGSGSESSLNEKPQLRVQTANKGFSRGQMHAGIAMPERTLAPRSREEVVNFHRQSGNFPKPFSLAGASPNSPRNSGFLTVPDRLSSAPHSPVTPTGSDGGRAVSWVRHSFMSAFSTNRYSVASSAGGSSYAEPTTGTSRKIRQLFTPVLPDELLVTQLGEQLTVIQSFDDGWCLVGRENHSSFLQKKSLFSKPEAAADPNVELGCVPAWCFLKPVKGLRAERPVRSTSLGVTVQIDAPVESRDNMVSWSNF</sequence>
<keyword evidence="2" id="KW-1133">Transmembrane helix</keyword>
<dbReference type="AlphaFoldDB" id="A0A4Y7TKC0"/>
<dbReference type="EMBL" id="QPFP01000009">
    <property type="protein sequence ID" value="TEB34633.1"/>
    <property type="molecule type" value="Genomic_DNA"/>
</dbReference>
<keyword evidence="4" id="KW-1185">Reference proteome</keyword>
<dbReference type="STRING" id="71717.A0A4Y7TKC0"/>
<name>A0A4Y7TKC0_COPMI</name>
<evidence type="ECO:0000256" key="1">
    <source>
        <dbReference type="SAM" id="MobiDB-lite"/>
    </source>
</evidence>
<reference evidence="3 4" key="1">
    <citation type="journal article" date="2019" name="Nat. Ecol. Evol.">
        <title>Megaphylogeny resolves global patterns of mushroom evolution.</title>
        <authorList>
            <person name="Varga T."/>
            <person name="Krizsan K."/>
            <person name="Foldi C."/>
            <person name="Dima B."/>
            <person name="Sanchez-Garcia M."/>
            <person name="Sanchez-Ramirez S."/>
            <person name="Szollosi G.J."/>
            <person name="Szarkandi J.G."/>
            <person name="Papp V."/>
            <person name="Albert L."/>
            <person name="Andreopoulos W."/>
            <person name="Angelini C."/>
            <person name="Antonin V."/>
            <person name="Barry K.W."/>
            <person name="Bougher N.L."/>
            <person name="Buchanan P."/>
            <person name="Buyck B."/>
            <person name="Bense V."/>
            <person name="Catcheside P."/>
            <person name="Chovatia M."/>
            <person name="Cooper J."/>
            <person name="Damon W."/>
            <person name="Desjardin D."/>
            <person name="Finy P."/>
            <person name="Geml J."/>
            <person name="Haridas S."/>
            <person name="Hughes K."/>
            <person name="Justo A."/>
            <person name="Karasinski D."/>
            <person name="Kautmanova I."/>
            <person name="Kiss B."/>
            <person name="Kocsube S."/>
            <person name="Kotiranta H."/>
            <person name="LaButti K.M."/>
            <person name="Lechner B.E."/>
            <person name="Liimatainen K."/>
            <person name="Lipzen A."/>
            <person name="Lukacs Z."/>
            <person name="Mihaltcheva S."/>
            <person name="Morgado L.N."/>
            <person name="Niskanen T."/>
            <person name="Noordeloos M.E."/>
            <person name="Ohm R.A."/>
            <person name="Ortiz-Santana B."/>
            <person name="Ovrebo C."/>
            <person name="Racz N."/>
            <person name="Riley R."/>
            <person name="Savchenko A."/>
            <person name="Shiryaev A."/>
            <person name="Soop K."/>
            <person name="Spirin V."/>
            <person name="Szebenyi C."/>
            <person name="Tomsovsky M."/>
            <person name="Tulloss R.E."/>
            <person name="Uehling J."/>
            <person name="Grigoriev I.V."/>
            <person name="Vagvolgyi C."/>
            <person name="Papp T."/>
            <person name="Martin F.M."/>
            <person name="Miettinen O."/>
            <person name="Hibbett D.S."/>
            <person name="Nagy L.G."/>
        </authorList>
    </citation>
    <scope>NUCLEOTIDE SEQUENCE [LARGE SCALE GENOMIC DNA]</scope>
    <source>
        <strain evidence="3 4">FP101781</strain>
    </source>
</reference>
<dbReference type="OrthoDB" id="5340910at2759"/>
<evidence type="ECO:0000256" key="2">
    <source>
        <dbReference type="SAM" id="Phobius"/>
    </source>
</evidence>
<evidence type="ECO:0000313" key="3">
    <source>
        <dbReference type="EMBL" id="TEB34633.1"/>
    </source>
</evidence>
<feature type="compositionally biased region" description="Polar residues" evidence="1">
    <location>
        <begin position="144"/>
        <end position="153"/>
    </location>
</feature>
<comment type="caution">
    <text evidence="3">The sequence shown here is derived from an EMBL/GenBank/DDBJ whole genome shotgun (WGS) entry which is preliminary data.</text>
</comment>
<keyword evidence="2" id="KW-0812">Transmembrane</keyword>
<evidence type="ECO:0008006" key="5">
    <source>
        <dbReference type="Google" id="ProtNLM"/>
    </source>
</evidence>
<dbReference type="Proteomes" id="UP000298030">
    <property type="component" value="Unassembled WGS sequence"/>
</dbReference>
<protein>
    <recommendedName>
        <fullName evidence="5">SH3 domain-containing protein</fullName>
    </recommendedName>
</protein>
<gene>
    <name evidence="3" type="ORF">FA13DRAFT_1789042</name>
</gene>